<dbReference type="CDD" id="cd14752">
    <property type="entry name" value="GH31_N"/>
    <property type="match status" value="1"/>
</dbReference>
<evidence type="ECO:0000259" key="7">
    <source>
        <dbReference type="Pfam" id="PF21365"/>
    </source>
</evidence>
<dbReference type="SUPFAM" id="SSF74650">
    <property type="entry name" value="Galactose mutarotase-like"/>
    <property type="match status" value="1"/>
</dbReference>
<dbReference type="Gene3D" id="3.20.20.80">
    <property type="entry name" value="Glycosidases"/>
    <property type="match status" value="1"/>
</dbReference>
<dbReference type="Pfam" id="PF13802">
    <property type="entry name" value="Gal_mutarotas_2"/>
    <property type="match status" value="1"/>
</dbReference>
<comment type="caution">
    <text evidence="8">The sequence shown here is derived from an EMBL/GenBank/DDBJ whole genome shotgun (WGS) entry which is preliminary data.</text>
</comment>
<dbReference type="EMBL" id="NLAX01001139">
    <property type="protein sequence ID" value="PKS06088.1"/>
    <property type="molecule type" value="Genomic_DNA"/>
</dbReference>
<dbReference type="EC" id="3.2.1.20" evidence="3"/>
<dbReference type="Proteomes" id="UP000233524">
    <property type="component" value="Unassembled WGS sequence"/>
</dbReference>
<evidence type="ECO:0000256" key="1">
    <source>
        <dbReference type="ARBA" id="ARBA00001657"/>
    </source>
</evidence>
<dbReference type="Pfam" id="PF21365">
    <property type="entry name" value="Glyco_hydro_31_3rd"/>
    <property type="match status" value="1"/>
</dbReference>
<reference evidence="8 9" key="1">
    <citation type="journal article" date="2017" name="G3 (Bethesda)">
        <title>First Draft Genome Sequence of the Pathogenic Fungus Lomentospora prolificans (Formerly Scedosporium prolificans).</title>
        <authorList>
            <person name="Luo R."/>
            <person name="Zimin A."/>
            <person name="Workman R."/>
            <person name="Fan Y."/>
            <person name="Pertea G."/>
            <person name="Grossman N."/>
            <person name="Wear M.P."/>
            <person name="Jia B."/>
            <person name="Miller H."/>
            <person name="Casadevall A."/>
            <person name="Timp W."/>
            <person name="Zhang S.X."/>
            <person name="Salzberg S.L."/>
        </authorList>
    </citation>
    <scope>NUCLEOTIDE SEQUENCE [LARGE SCALE GENOMIC DNA]</scope>
    <source>
        <strain evidence="8 9">JHH-5317</strain>
    </source>
</reference>
<dbReference type="Pfam" id="PF01055">
    <property type="entry name" value="Glyco_hydro_31_2nd"/>
    <property type="match status" value="1"/>
</dbReference>
<evidence type="ECO:0000256" key="2">
    <source>
        <dbReference type="ARBA" id="ARBA00007806"/>
    </source>
</evidence>
<keyword evidence="4" id="KW-0378">Hydrolase</keyword>
<keyword evidence="4" id="KW-0326">Glycosidase</keyword>
<protein>
    <recommendedName>
        <fullName evidence="3">alpha-glucosidase</fullName>
        <ecNumber evidence="3">3.2.1.20</ecNumber>
    </recommendedName>
</protein>
<dbReference type="Gene3D" id="2.60.40.1760">
    <property type="entry name" value="glycosyl hydrolase (family 31)"/>
    <property type="match status" value="1"/>
</dbReference>
<evidence type="ECO:0000313" key="9">
    <source>
        <dbReference type="Proteomes" id="UP000233524"/>
    </source>
</evidence>
<proteinExistence type="inferred from homology"/>
<keyword evidence="9" id="KW-1185">Reference proteome</keyword>
<dbReference type="GO" id="GO:0030246">
    <property type="term" value="F:carbohydrate binding"/>
    <property type="evidence" value="ECO:0007669"/>
    <property type="project" value="InterPro"/>
</dbReference>
<feature type="domain" description="Glycosyl hydrolase family 31 C-terminal" evidence="7">
    <location>
        <begin position="626"/>
        <end position="723"/>
    </location>
</feature>
<dbReference type="STRING" id="41688.A0A2N3N0Y2"/>
<dbReference type="GO" id="GO:0005975">
    <property type="term" value="P:carbohydrate metabolic process"/>
    <property type="evidence" value="ECO:0007669"/>
    <property type="project" value="InterPro"/>
</dbReference>
<dbReference type="InParanoid" id="A0A2N3N0Y2"/>
<feature type="domain" description="Glycoside hydrolase family 31 TIM barrel" evidence="5">
    <location>
        <begin position="263"/>
        <end position="616"/>
    </location>
</feature>
<evidence type="ECO:0000256" key="3">
    <source>
        <dbReference type="ARBA" id="ARBA00012741"/>
    </source>
</evidence>
<organism evidence="8 9">
    <name type="scientific">Lomentospora prolificans</name>
    <dbReference type="NCBI Taxonomy" id="41688"/>
    <lineage>
        <taxon>Eukaryota</taxon>
        <taxon>Fungi</taxon>
        <taxon>Dikarya</taxon>
        <taxon>Ascomycota</taxon>
        <taxon>Pezizomycotina</taxon>
        <taxon>Sordariomycetes</taxon>
        <taxon>Hypocreomycetidae</taxon>
        <taxon>Microascales</taxon>
        <taxon>Microascaceae</taxon>
        <taxon>Lomentospora</taxon>
    </lineage>
</organism>
<dbReference type="PANTHER" id="PTHR22762:SF165">
    <property type="entry name" value="PUTATIVE (AFU_ORTHOLOGUE AFUA_1G06560)-RELATED"/>
    <property type="match status" value="1"/>
</dbReference>
<dbReference type="InterPro" id="IPR000322">
    <property type="entry name" value="Glyco_hydro_31_TIM"/>
</dbReference>
<dbReference type="SUPFAM" id="SSF51445">
    <property type="entry name" value="(Trans)glycosidases"/>
    <property type="match status" value="1"/>
</dbReference>
<dbReference type="AlphaFoldDB" id="A0A2N3N0Y2"/>
<sequence length="878" mass="97618">MARYERIPHCYILEDESTSGETLSRSQASITLRSTDTSIPHPFVFGFEAVRDNVFHLSFTSESHPSPPHPSIERFDAKLSTEPEIRLSSDKKTKKILTRLAEATIDWSGAPIVSISIDDADEPIYQDLPFRSYAADGTGVAHYTRYKRDTLHVGLGEKAAPMNLAGRSFTIATSDTFGYDAYRTDPLYKHIPLLINVTRQGCVGIFSTSHARGTWNVGSEIDGLWGPFKVYRQAHGGLEEYIIVGKTVEEVVRSFAEIAGFPLLVPRYMMGYIGGGMKYSMQDTPAAADAILDFLGNCEKNDIPISAFQMSSGYTVAETEPKTRNVFTWNRHRFPDPRAFTRECHRKGVRLLANIKPYVLANHPEYGRLLESGSLFYDPATKASAVARLWSAGGGESGEGGHIDFTSQGGFDWWYHGCRELKKCGIDGMWNDNNEYSIPSDDWICALQTVSPFGEGMKDRHVGLWGRALQTELMGKSSYNACVDHAPNERPMVLTRSATAGTMRYACSSWSGDNVTSWEGMKGGNALSLNAGFSLLQCYGHDIGGFEGPQPSPELLVRWVQLGIHSPRFAINCYKTSANDNLVGEVIEPWMYPSVTPIIRQAIKRRYELIPYTYSLSILSHFTAIPSQRWTGWGHEDDPEVWTKAILNGDTQYWFGEAFLVAGVYEPGATSARLYLPRNTSRDGQDLGFLNTNAPFQHLPSGKWHDVTAVWYDSIAILAKCGTAVPVGKNRPTTCRVGIPEEEEEFPNIEKDDWRGLEIYPPPPLPGTGANLPFRSPITFENCWREDDGISAESQADICTIKVTYTVDMTPGDIIIAPVEVEKTRSWAPLWLHNGLDIILPVGDRRTVRSGDETVHAVYKGIDARGRAVWNIPSVAES</sequence>
<dbReference type="GO" id="GO:0004558">
    <property type="term" value="F:alpha-1,4-glucosidase activity"/>
    <property type="evidence" value="ECO:0007669"/>
    <property type="project" value="UniProtKB-EC"/>
</dbReference>
<evidence type="ECO:0000259" key="6">
    <source>
        <dbReference type="Pfam" id="PF13802"/>
    </source>
</evidence>
<gene>
    <name evidence="8" type="ORF">jhhlp_007922</name>
</gene>
<evidence type="ECO:0000313" key="8">
    <source>
        <dbReference type="EMBL" id="PKS06088.1"/>
    </source>
</evidence>
<accession>A0A2N3N0Y2</accession>
<dbReference type="InterPro" id="IPR025887">
    <property type="entry name" value="Glyco_hydro_31_N_dom"/>
</dbReference>
<dbReference type="InterPro" id="IPR011013">
    <property type="entry name" value="Gal_mutarotase_sf_dom"/>
</dbReference>
<dbReference type="InterPro" id="IPR017853">
    <property type="entry name" value="GH"/>
</dbReference>
<evidence type="ECO:0000256" key="4">
    <source>
        <dbReference type="RuleBase" id="RU361185"/>
    </source>
</evidence>
<dbReference type="OrthoDB" id="1334205at2759"/>
<dbReference type="PANTHER" id="PTHR22762">
    <property type="entry name" value="ALPHA-GLUCOSIDASE"/>
    <property type="match status" value="1"/>
</dbReference>
<name>A0A2N3N0Y2_9PEZI</name>
<comment type="similarity">
    <text evidence="2 4">Belongs to the glycosyl hydrolase 31 family.</text>
</comment>
<feature type="domain" description="Glycoside hydrolase family 31 N-terminal" evidence="6">
    <location>
        <begin position="47"/>
        <end position="214"/>
    </location>
</feature>
<dbReference type="InterPro" id="IPR048395">
    <property type="entry name" value="Glyco_hydro_31_C"/>
</dbReference>
<dbReference type="VEuPathDB" id="FungiDB:jhhlp_007922"/>
<evidence type="ECO:0000259" key="5">
    <source>
        <dbReference type="Pfam" id="PF01055"/>
    </source>
</evidence>
<comment type="catalytic activity">
    <reaction evidence="1">
        <text>Hydrolysis of terminal, non-reducing (1-&gt;4)-linked alpha-D-glucose residues with release of alpha-D-glucose.</text>
        <dbReference type="EC" id="3.2.1.20"/>
    </reaction>
</comment>